<dbReference type="OrthoDB" id="6102375at2759"/>
<dbReference type="PANTHER" id="PTHR45713">
    <property type="entry name" value="FTP DOMAIN-CONTAINING PROTEIN"/>
    <property type="match status" value="1"/>
</dbReference>
<keyword evidence="11" id="KW-1185">Reference proteome</keyword>
<proteinExistence type="inferred from homology"/>
<feature type="region of interest" description="Disordered" evidence="8">
    <location>
        <begin position="672"/>
        <end position="760"/>
    </location>
</feature>
<keyword evidence="6" id="KW-0106">Calcium</keyword>
<evidence type="ECO:0000256" key="1">
    <source>
        <dbReference type="ARBA" id="ARBA00002219"/>
    </source>
</evidence>
<evidence type="ECO:0000256" key="6">
    <source>
        <dbReference type="ARBA" id="ARBA00022837"/>
    </source>
</evidence>
<feature type="region of interest" description="Disordered" evidence="8">
    <location>
        <begin position="918"/>
        <end position="938"/>
    </location>
</feature>
<dbReference type="PANTHER" id="PTHR45713:SF6">
    <property type="entry name" value="F5_8 TYPE C DOMAIN-CONTAINING PROTEIN"/>
    <property type="match status" value="1"/>
</dbReference>
<dbReference type="EMBL" id="PZQS01000005">
    <property type="protein sequence ID" value="PVD30774.1"/>
    <property type="molecule type" value="Genomic_DNA"/>
</dbReference>
<dbReference type="Pfam" id="PF22633">
    <property type="entry name" value="F5_F8_type_C_2"/>
    <property type="match status" value="1"/>
</dbReference>
<keyword evidence="4" id="KW-0479">Metal-binding</keyword>
<feature type="compositionally biased region" description="Basic residues" evidence="8">
    <location>
        <begin position="1226"/>
        <end position="1235"/>
    </location>
</feature>
<feature type="domain" description="Fucolectin tachylectin-4 pentraxin-1" evidence="9">
    <location>
        <begin position="480"/>
        <end position="630"/>
    </location>
</feature>
<dbReference type="GO" id="GO:0046872">
    <property type="term" value="F:metal ion binding"/>
    <property type="evidence" value="ECO:0007669"/>
    <property type="project" value="UniProtKB-KW"/>
</dbReference>
<evidence type="ECO:0000256" key="3">
    <source>
        <dbReference type="ARBA" id="ARBA00011233"/>
    </source>
</evidence>
<evidence type="ECO:0000259" key="9">
    <source>
        <dbReference type="SMART" id="SM00607"/>
    </source>
</evidence>
<dbReference type="GO" id="GO:0001868">
    <property type="term" value="P:regulation of complement activation, lectin pathway"/>
    <property type="evidence" value="ECO:0007669"/>
    <property type="project" value="UniProtKB-ARBA"/>
</dbReference>
<comment type="similarity">
    <text evidence="2">Belongs to the fucolectin family.</text>
</comment>
<keyword evidence="7" id="KW-1015">Disulfide bond</keyword>
<evidence type="ECO:0000256" key="7">
    <source>
        <dbReference type="ARBA" id="ARBA00023157"/>
    </source>
</evidence>
<feature type="compositionally biased region" description="Polar residues" evidence="8">
    <location>
        <begin position="1181"/>
        <end position="1207"/>
    </location>
</feature>
<comment type="function">
    <text evidence="1">Acts as a defensive agent. Recognizes blood group fucosylated oligosaccharides including A, B, H and Lewis B-type antigens. Does not recognize Lewis A antigen and has low affinity for monovalent haptens.</text>
</comment>
<feature type="region of interest" description="Disordered" evidence="8">
    <location>
        <begin position="1181"/>
        <end position="1240"/>
    </location>
</feature>
<dbReference type="InterPro" id="IPR008979">
    <property type="entry name" value="Galactose-bd-like_sf"/>
</dbReference>
<dbReference type="InterPro" id="IPR006585">
    <property type="entry name" value="FTP1"/>
</dbReference>
<evidence type="ECO:0000313" key="11">
    <source>
        <dbReference type="Proteomes" id="UP000245119"/>
    </source>
</evidence>
<comment type="caution">
    <text evidence="10">The sequence shown here is derived from an EMBL/GenBank/DDBJ whole genome shotgun (WGS) entry which is preliminary data.</text>
</comment>
<evidence type="ECO:0000256" key="4">
    <source>
        <dbReference type="ARBA" id="ARBA00022723"/>
    </source>
</evidence>
<evidence type="ECO:0000256" key="2">
    <source>
        <dbReference type="ARBA" id="ARBA00010147"/>
    </source>
</evidence>
<evidence type="ECO:0000256" key="5">
    <source>
        <dbReference type="ARBA" id="ARBA00022734"/>
    </source>
</evidence>
<dbReference type="Gene3D" id="2.60.120.260">
    <property type="entry name" value="Galactose-binding domain-like"/>
    <property type="match status" value="2"/>
</dbReference>
<feature type="compositionally biased region" description="Polar residues" evidence="8">
    <location>
        <begin position="920"/>
        <end position="933"/>
    </location>
</feature>
<evidence type="ECO:0000256" key="8">
    <source>
        <dbReference type="SAM" id="MobiDB-lite"/>
    </source>
</evidence>
<organism evidence="10 11">
    <name type="scientific">Pomacea canaliculata</name>
    <name type="common">Golden apple snail</name>
    <dbReference type="NCBI Taxonomy" id="400727"/>
    <lineage>
        <taxon>Eukaryota</taxon>
        <taxon>Metazoa</taxon>
        <taxon>Spiralia</taxon>
        <taxon>Lophotrochozoa</taxon>
        <taxon>Mollusca</taxon>
        <taxon>Gastropoda</taxon>
        <taxon>Caenogastropoda</taxon>
        <taxon>Architaenioglossa</taxon>
        <taxon>Ampullarioidea</taxon>
        <taxon>Ampullariidae</taxon>
        <taxon>Pomacea</taxon>
    </lineage>
</organism>
<evidence type="ECO:0000313" key="10">
    <source>
        <dbReference type="EMBL" id="PVD30774.1"/>
    </source>
</evidence>
<name>A0A2T7PBH6_POMCA</name>
<dbReference type="InterPro" id="IPR051941">
    <property type="entry name" value="BG_Antigen-Binding_Lectin"/>
</dbReference>
<feature type="region of interest" description="Disordered" evidence="8">
    <location>
        <begin position="1276"/>
        <end position="1297"/>
    </location>
</feature>
<dbReference type="SMART" id="SM00607">
    <property type="entry name" value="FTP"/>
    <property type="match status" value="1"/>
</dbReference>
<protein>
    <recommendedName>
        <fullName evidence="9">Fucolectin tachylectin-4 pentraxin-1 domain-containing protein</fullName>
    </recommendedName>
</protein>
<reference evidence="10 11" key="1">
    <citation type="submission" date="2018-04" db="EMBL/GenBank/DDBJ databases">
        <title>The genome of golden apple snail Pomacea canaliculata provides insight into stress tolerance and invasive adaptation.</title>
        <authorList>
            <person name="Liu C."/>
            <person name="Liu B."/>
            <person name="Ren Y."/>
            <person name="Zhang Y."/>
            <person name="Wang H."/>
            <person name="Li S."/>
            <person name="Jiang F."/>
            <person name="Yin L."/>
            <person name="Zhang G."/>
            <person name="Qian W."/>
            <person name="Fan W."/>
        </authorList>
    </citation>
    <scope>NUCLEOTIDE SEQUENCE [LARGE SCALE GENOMIC DNA]</scope>
    <source>
        <strain evidence="10">SZHN2017</strain>
        <tissue evidence="10">Muscle</tissue>
    </source>
</reference>
<gene>
    <name evidence="10" type="ORF">C0Q70_10049</name>
</gene>
<dbReference type="Proteomes" id="UP000245119">
    <property type="component" value="Linkage Group LG5"/>
</dbReference>
<dbReference type="GO" id="GO:0042806">
    <property type="term" value="F:fucose binding"/>
    <property type="evidence" value="ECO:0007669"/>
    <property type="project" value="UniProtKB-ARBA"/>
</dbReference>
<feature type="compositionally biased region" description="Low complexity" evidence="8">
    <location>
        <begin position="1208"/>
        <end position="1222"/>
    </location>
</feature>
<comment type="subunit">
    <text evidence="3">Homotrimer.</text>
</comment>
<sequence>MSLQATLLLDLNRTVFIDTIVLNTTSGNHGNVSIPFSDYIDVDVGTESCDLFDDKACYITCSSRKLVQNTAYYVTTNVTCDVSNAKGRYVRLRQNTTTDLPGPCDVKVTGWLDLGKGDRLANFTVELGRLESNGSITYTLCRYHDGVAGPLTTLNCTRSIWGRFVRISLMGDALTLCEVEVYGDMDDNSTRLVPVIFTSSICDDEPGTSLAPSTMRTWTMRPTQGTTEAKVSQTFVDITSKALGNLNAKVSTMDPTVVTETKLSAEQSHEAQQNYHHEDHTTTTIIRTTMTVTGWLFDDWHMIIMMTRITTATPQITTATPVKYNYCACKFCNKTTKSQDEVDQKIKQTTKSLKVNNSALGKQVRKKCSASDHRVSATAMGIIGTTVLSFIFLNSTLNLKIHCIDVDIGTESCGSFDDKACYVTCSSRHIVQITGCSVTINVTCDVDNVKGRYVRVRQNSAAALELCDLKVMGYLDLGKGSNFALNAPCTQSTTYNDWQPGRAVDGNRNGNQNRLSCSHTTFTPSHWWRVDLRKLILVSLIIIANRQDCCSEHSSQAIVKLANFTVELGRLESNGSITYTLCRYHDGVAGPLTTLNCTRSIWGQFVRISKLGPPLTLCEVEVYGDTDANNTELLSGTSYDDNNGTDESTTLLEVRRESTMFVRDTDGTTVSTGLTRATDGTTVSTGLTRATDGTTVSTGLTRATDGTTVSTGLTRATDGTTVSTGLTRATDGTTVSTGLTRDTDGTTESTGLTRDTHETTVSTALTRDTDETTMSTGLTRNTDGTTMSTGLTTETRATAELTPHLEESIVPTSFTNTKHYYCRCRFEPAKQNKSQQEAEEVVQMTEELKVQHLTLGKQIRKKSSAADLRISSTVMGIVVTAATKGEGGGECGRVQDGETSLKLKGDYYGYAGSGLKKQHASGSRETSPRQGVETSCCPGDKAETGGRAACNQTSSLVRKKDWIMDLNITAFISNVLLVTTAENDDSVQVDIGTTSCDTFDDKACYITCSNLTVDRKSACYVTINVTCNVDNVEGRYVRIRKSNTTEEFALCHAIVAGWPSNGQGDRLANFTVELGSLESNGSITYTLCRYHDGVAGPLTTLNCMRSIWELISQFNCNNPEPSTQDTTSFSESQTGVVTEDWSTTSTAAQHWDASEEWSSKLEQSTSEVSTRARDWVVMSTGNQDWSPSQVSPGNQDWTTSQVSTGNQDWTTSSDTSIVDSTSPHVRMGKQSRKKSSASDARLSSATVGITGLTCVLLAFGVIIAGDLYRLLDEQQAKQHDDDDDNNDDFGTTDVREGLNVPDTITSGVSMIVLGVLRDHRAASRGLRGLWGLRGLRGLRGVGGRSASDGG</sequence>
<accession>A0A2T7PBH6</accession>
<dbReference type="GO" id="GO:0010185">
    <property type="term" value="P:regulation of cellular defense response"/>
    <property type="evidence" value="ECO:0007669"/>
    <property type="project" value="UniProtKB-ARBA"/>
</dbReference>
<dbReference type="SUPFAM" id="SSF49785">
    <property type="entry name" value="Galactose-binding domain-like"/>
    <property type="match status" value="2"/>
</dbReference>
<keyword evidence="5" id="KW-0430">Lectin</keyword>